<evidence type="ECO:0000313" key="1">
    <source>
        <dbReference type="EMBL" id="TGY96852.1"/>
    </source>
</evidence>
<gene>
    <name evidence="1" type="ORF">E5329_07610</name>
</gene>
<evidence type="ECO:0000313" key="2">
    <source>
        <dbReference type="Proteomes" id="UP000304953"/>
    </source>
</evidence>
<dbReference type="Proteomes" id="UP000304953">
    <property type="component" value="Unassembled WGS sequence"/>
</dbReference>
<reference evidence="1" key="1">
    <citation type="submission" date="2019-04" db="EMBL/GenBank/DDBJ databases">
        <title>Microbes associate with the intestines of laboratory mice.</title>
        <authorList>
            <person name="Navarre W."/>
            <person name="Wong E."/>
            <person name="Huang K."/>
            <person name="Tropini C."/>
            <person name="Ng K."/>
            <person name="Yu B."/>
        </authorList>
    </citation>
    <scope>NUCLEOTIDE SEQUENCE</scope>
    <source>
        <strain evidence="1">NM01_1-7b</strain>
    </source>
</reference>
<sequence length="389" mass="43386">MKNKYEYWLSALPILSGRKKVRMRSLHQEAEELYRMKPEELQAQLGLTEKEKEALALGQKTPESELEENMEFCIQNGIGLISYWEKEYPKGLKNIYNPPYGLYFKGAFPKASDPAIAVVGARNCSVWGQKTAEQIGFRLAECGVSVISGMAQGIDGAGHLGALQALSKTEAAAGRRNTEPLGRFQEAGKTYGVLGCGIDVCYPASHRRLYEQLVRQGGVISEYPPSTRPRAMLFPQRNRIISGLSDGVIVVEAREKSGALITADFALEQGKEVYAVPGRITDGLSQGTNRLIRQGAGIFLSVEDFLKEMKLFTDFMKSSVKNTKLSLEKSERLVYSCLDLSPKNLDRLLTETMLSIPELMENLESLRKKGCILEVYHNYYIRSEVSDFA</sequence>
<protein>
    <submittedName>
        <fullName evidence="1">DNA-processing protein DprA</fullName>
    </submittedName>
</protein>
<accession>A0AC61RYP5</accession>
<dbReference type="EMBL" id="SRYA01000012">
    <property type="protein sequence ID" value="TGY96852.1"/>
    <property type="molecule type" value="Genomic_DNA"/>
</dbReference>
<organism evidence="1 2">
    <name type="scientific">Petralouisia muris</name>
    <dbReference type="NCBI Taxonomy" id="3032872"/>
    <lineage>
        <taxon>Bacteria</taxon>
        <taxon>Bacillati</taxon>
        <taxon>Bacillota</taxon>
        <taxon>Clostridia</taxon>
        <taxon>Lachnospirales</taxon>
        <taxon>Lachnospiraceae</taxon>
        <taxon>Petralouisia</taxon>
    </lineage>
</organism>
<name>A0AC61RYP5_9FIRM</name>
<keyword evidence="2" id="KW-1185">Reference proteome</keyword>
<comment type="caution">
    <text evidence="1">The sequence shown here is derived from an EMBL/GenBank/DDBJ whole genome shotgun (WGS) entry which is preliminary data.</text>
</comment>
<proteinExistence type="predicted"/>